<dbReference type="EMBL" id="FNZQ01000001">
    <property type="protein sequence ID" value="SEK39697.1"/>
    <property type="molecule type" value="Genomic_DNA"/>
</dbReference>
<evidence type="ECO:0000256" key="1">
    <source>
        <dbReference type="SAM" id="Phobius"/>
    </source>
</evidence>
<accession>A0A1H7GQ84</accession>
<evidence type="ECO:0000313" key="4">
    <source>
        <dbReference type="Proteomes" id="UP000199283"/>
    </source>
</evidence>
<feature type="chain" id="PRO_5011737509" description="Ferrochelatase" evidence="2">
    <location>
        <begin position="20"/>
        <end position="61"/>
    </location>
</feature>
<sequence>MKKLALAAALSVASTTAFAGGIAPVTPVEPVVIVEDTSSSSAGIIVPILAIILLAAAAASD</sequence>
<evidence type="ECO:0000313" key="3">
    <source>
        <dbReference type="EMBL" id="SEK39697.1"/>
    </source>
</evidence>
<reference evidence="3 4" key="1">
    <citation type="submission" date="2016-10" db="EMBL/GenBank/DDBJ databases">
        <authorList>
            <person name="de Groot N.N."/>
        </authorList>
    </citation>
    <scope>NUCLEOTIDE SEQUENCE [LARGE SCALE GENOMIC DNA]</scope>
    <source>
        <strain evidence="3 4">DSM 14858</strain>
    </source>
</reference>
<dbReference type="Proteomes" id="UP000199283">
    <property type="component" value="Unassembled WGS sequence"/>
</dbReference>
<dbReference type="AlphaFoldDB" id="A0A1H7GQ84"/>
<keyword evidence="1" id="KW-1133">Transmembrane helix</keyword>
<feature type="signal peptide" evidence="2">
    <location>
        <begin position="1"/>
        <end position="19"/>
    </location>
</feature>
<dbReference type="STRING" id="188906.SAMN04488526_0472"/>
<proteinExistence type="predicted"/>
<keyword evidence="2" id="KW-0732">Signal</keyword>
<keyword evidence="1" id="KW-0472">Membrane</keyword>
<organism evidence="3 4">
    <name type="scientific">Jannaschia helgolandensis</name>
    <dbReference type="NCBI Taxonomy" id="188906"/>
    <lineage>
        <taxon>Bacteria</taxon>
        <taxon>Pseudomonadati</taxon>
        <taxon>Pseudomonadota</taxon>
        <taxon>Alphaproteobacteria</taxon>
        <taxon>Rhodobacterales</taxon>
        <taxon>Roseobacteraceae</taxon>
        <taxon>Jannaschia</taxon>
    </lineage>
</organism>
<dbReference type="RefSeq" id="WP_092759402.1">
    <property type="nucleotide sequence ID" value="NZ_CAXBJT010000129.1"/>
</dbReference>
<keyword evidence="4" id="KW-1185">Reference proteome</keyword>
<evidence type="ECO:0000256" key="2">
    <source>
        <dbReference type="SAM" id="SignalP"/>
    </source>
</evidence>
<gene>
    <name evidence="3" type="ORF">SAMN04488526_0472</name>
</gene>
<name>A0A1H7GQ84_9RHOB</name>
<protein>
    <recommendedName>
        <fullName evidence="5">Ferrochelatase</fullName>
    </recommendedName>
</protein>
<feature type="transmembrane region" description="Helical" evidence="1">
    <location>
        <begin position="43"/>
        <end position="60"/>
    </location>
</feature>
<evidence type="ECO:0008006" key="5">
    <source>
        <dbReference type="Google" id="ProtNLM"/>
    </source>
</evidence>
<keyword evidence="1" id="KW-0812">Transmembrane</keyword>